<evidence type="ECO:0000313" key="8">
    <source>
        <dbReference type="Proteomes" id="UP000013941"/>
    </source>
</evidence>
<evidence type="ECO:0000256" key="4">
    <source>
        <dbReference type="ARBA" id="ARBA00022729"/>
    </source>
</evidence>
<feature type="transmembrane region" description="Helical" evidence="6">
    <location>
        <begin position="12"/>
        <end position="33"/>
    </location>
</feature>
<dbReference type="SUPFAM" id="SSF53807">
    <property type="entry name" value="Helical backbone' metal receptor"/>
    <property type="match status" value="1"/>
</dbReference>
<evidence type="ECO:0000256" key="1">
    <source>
        <dbReference type="ARBA" id="ARBA00004196"/>
    </source>
</evidence>
<keyword evidence="6" id="KW-0472">Membrane</keyword>
<dbReference type="KEGG" id="nzs:SLY_0267"/>
<sequence>MIPEKEKKQKFIVIFLILIITFFILVIPVSAFYSKPTKQDENTKKIVVTTTMLQDLVKHLIGDVDKEETQKSETYQKIEGITCETLMGVGIDPHNYKIKLSDRLKLKNADLVVVSGLHLEAKMPEAFQRFTKQDRFWDAGNALIKDSELKNLLKQTDSYEYDPHIWFEIDLWIETFKNLKQTLLDKKIVKEKDKKKLEANFGIYNKALEQLKEKIINEMIELKINLNNKLIIVTAHDAFAYWESFCQKQKKNCDFDLESIQGISTQTEASNNKIVALAEKLVKNDVKAIFTESSMPKNSLQSLKEQVDSERRRKGLQGEIQIPENVELYSDSLGTDKQQEELENNKYKHSTYIGAFLNNIKVIKTYLSPKTIT</sequence>
<protein>
    <submittedName>
        <fullName evidence="7">Periplasmic zinc-binding protein troA</fullName>
    </submittedName>
</protein>
<dbReference type="RefSeq" id="WP_015637807.1">
    <property type="nucleotide sequence ID" value="NC_021236.1"/>
</dbReference>
<comment type="subcellular location">
    <subcellularLocation>
        <location evidence="1">Cell envelope</location>
    </subcellularLocation>
</comment>
<dbReference type="OrthoDB" id="9810636at2"/>
<dbReference type="PANTHER" id="PTHR42953:SF1">
    <property type="entry name" value="METAL-BINDING PROTEIN HI_0362-RELATED"/>
    <property type="match status" value="1"/>
</dbReference>
<keyword evidence="3" id="KW-0479">Metal-binding</keyword>
<keyword evidence="2" id="KW-0813">Transport</keyword>
<keyword evidence="4" id="KW-0732">Signal</keyword>
<dbReference type="GO" id="GO:0030001">
    <property type="term" value="P:metal ion transport"/>
    <property type="evidence" value="ECO:0007669"/>
    <property type="project" value="InterPro"/>
</dbReference>
<keyword evidence="6" id="KW-1133">Transmembrane helix</keyword>
<organism evidence="7 8">
    <name type="scientific">Strawberry lethal yellows phytoplasma (CPA) str. NZSb11</name>
    <dbReference type="NCBI Taxonomy" id="980422"/>
    <lineage>
        <taxon>Bacteria</taxon>
        <taxon>Bacillati</taxon>
        <taxon>Mycoplasmatota</taxon>
        <taxon>Mollicutes</taxon>
        <taxon>Acholeplasmatales</taxon>
        <taxon>Acholeplasmataceae</taxon>
        <taxon>Candidatus Phytoplasma</taxon>
        <taxon>16SrXII (Stolbur group)</taxon>
    </lineage>
</organism>
<dbReference type="HOGENOM" id="CLU_016838_1_1_14"/>
<dbReference type="InterPro" id="IPR050492">
    <property type="entry name" value="Bact_metal-bind_prot9"/>
</dbReference>
<gene>
    <name evidence="7" type="primary">troA</name>
    <name evidence="7" type="ORF">SLY_0267</name>
</gene>
<name>R4S059_PHYAS</name>
<proteinExistence type="predicted"/>
<dbReference type="EMBL" id="CP002548">
    <property type="protein sequence ID" value="AGL90189.1"/>
    <property type="molecule type" value="Genomic_DNA"/>
</dbReference>
<evidence type="ECO:0000256" key="6">
    <source>
        <dbReference type="SAM" id="Phobius"/>
    </source>
</evidence>
<dbReference type="AlphaFoldDB" id="R4S059"/>
<feature type="coiled-coil region" evidence="5">
    <location>
        <begin position="194"/>
        <end position="225"/>
    </location>
</feature>
<dbReference type="Pfam" id="PF01297">
    <property type="entry name" value="ZnuA"/>
    <property type="match status" value="1"/>
</dbReference>
<evidence type="ECO:0000256" key="2">
    <source>
        <dbReference type="ARBA" id="ARBA00022448"/>
    </source>
</evidence>
<accession>R4S059</accession>
<keyword evidence="6" id="KW-0812">Transmembrane</keyword>
<keyword evidence="8" id="KW-1185">Reference proteome</keyword>
<dbReference type="GO" id="GO:0030313">
    <property type="term" value="C:cell envelope"/>
    <property type="evidence" value="ECO:0007669"/>
    <property type="project" value="UniProtKB-SubCell"/>
</dbReference>
<keyword evidence="5" id="KW-0175">Coiled coil</keyword>
<dbReference type="GO" id="GO:0046872">
    <property type="term" value="F:metal ion binding"/>
    <property type="evidence" value="ECO:0007669"/>
    <property type="project" value="UniProtKB-KW"/>
</dbReference>
<dbReference type="InterPro" id="IPR006127">
    <property type="entry name" value="ZnuA-like"/>
</dbReference>
<evidence type="ECO:0000256" key="3">
    <source>
        <dbReference type="ARBA" id="ARBA00022723"/>
    </source>
</evidence>
<evidence type="ECO:0000256" key="5">
    <source>
        <dbReference type="SAM" id="Coils"/>
    </source>
</evidence>
<evidence type="ECO:0000313" key="7">
    <source>
        <dbReference type="EMBL" id="AGL90189.1"/>
    </source>
</evidence>
<reference evidence="7 8" key="1">
    <citation type="journal article" date="2013" name="BMC Genomics">
        <title>Comparison of the complete genome sequence of two closely related isolates of 'Candidatus Phytoplasma australiense' reveals genome plasticity.</title>
        <authorList>
            <person name="Andersen M.T."/>
            <person name="Liefting L.W."/>
            <person name="Havukkala I."/>
            <person name="Beever R.E."/>
        </authorList>
    </citation>
    <scope>NUCLEOTIDE SEQUENCE [LARGE SCALE GENOMIC DNA]</scope>
    <source>
        <strain evidence="7 8">NZSb11</strain>
    </source>
</reference>
<dbReference type="Proteomes" id="UP000013941">
    <property type="component" value="Chromosome"/>
</dbReference>
<dbReference type="Gene3D" id="3.40.50.1980">
    <property type="entry name" value="Nitrogenase molybdenum iron protein domain"/>
    <property type="match status" value="2"/>
</dbReference>
<dbReference type="PATRIC" id="fig|980422.3.peg.247"/>
<dbReference type="PANTHER" id="PTHR42953">
    <property type="entry name" value="HIGH-AFFINITY ZINC UPTAKE SYSTEM PROTEIN ZNUA-RELATED"/>
    <property type="match status" value="1"/>
</dbReference>